<reference evidence="2 3" key="1">
    <citation type="submission" date="2021-07" db="EMBL/GenBank/DDBJ databases">
        <title>Clostridium weizhouense sp. nov., an anaerobic bacterium isolated from activated sludge of Petroleum wastewater.</title>
        <authorList>
            <person name="Li Q."/>
        </authorList>
    </citation>
    <scope>NUCLEOTIDE SEQUENCE [LARGE SCALE GENOMIC DNA]</scope>
    <source>
        <strain evidence="2 3">YB-6</strain>
    </source>
</reference>
<name>A0ABS7AMK5_9CLOT</name>
<sequence length="485" mass="57728">MLINNENFYIIKQNNGTLWNFQFKEDKGLIYKFLKENSWSEYYVINDKVSKNFSVMLFSDDSINVLYQDLTGTIILSKYDGIGWRNKEILKNQKSKNFDINFKAVSSKDKIHIIFSVLNRKDNTTTLFHESIDERNNLSNPKIIDTIKYNYKSPYNFYLSHNKNLFLMYQRFGDKHEIGYKLFDNNIERWSDFNLIDVSINPFTNYSAIMFKSTVHALYIKKEGSIDNLIYIHGNNLNLKNNKLFKGENIESCLIFIMYGEIWCFWVMDNQLYSNFSINNGNNFSNPPYEQSIGSSCLYKAGYISNDTRDRRGLLVNEIYVTDDDSLQYLICTDLAPSIKNNNEYLLYMEYYMTQIFLNILLYEKAFKKNEQSIAELKYHLEEQKMQTQFYERKFKTINKAYTKFISLKGELNENTNLLQGNLINREEKIKLLEKMNKEKEEEIFVLKENFLKAQDKILLLTKEIRNLKGKLMRIYDKTNKKNNR</sequence>
<dbReference type="EMBL" id="JAHXPT010000004">
    <property type="protein sequence ID" value="MBW6409899.1"/>
    <property type="molecule type" value="Genomic_DNA"/>
</dbReference>
<organism evidence="2 3">
    <name type="scientific">Clostridium weizhouense</name>
    <dbReference type="NCBI Taxonomy" id="2859781"/>
    <lineage>
        <taxon>Bacteria</taxon>
        <taxon>Bacillati</taxon>
        <taxon>Bacillota</taxon>
        <taxon>Clostridia</taxon>
        <taxon>Eubacteriales</taxon>
        <taxon>Clostridiaceae</taxon>
        <taxon>Clostridium</taxon>
    </lineage>
</organism>
<keyword evidence="1" id="KW-0175">Coiled coil</keyword>
<protein>
    <submittedName>
        <fullName evidence="2">Uncharacterized protein</fullName>
    </submittedName>
</protein>
<evidence type="ECO:0000256" key="1">
    <source>
        <dbReference type="SAM" id="Coils"/>
    </source>
</evidence>
<keyword evidence="3" id="KW-1185">Reference proteome</keyword>
<gene>
    <name evidence="2" type="ORF">KYD98_07320</name>
</gene>
<proteinExistence type="predicted"/>
<evidence type="ECO:0000313" key="2">
    <source>
        <dbReference type="EMBL" id="MBW6409899.1"/>
    </source>
</evidence>
<dbReference type="Proteomes" id="UP001519921">
    <property type="component" value="Unassembled WGS sequence"/>
</dbReference>
<dbReference type="RefSeq" id="WP_219778956.1">
    <property type="nucleotide sequence ID" value="NZ_JAHXPT010000004.1"/>
</dbReference>
<feature type="coiled-coil region" evidence="1">
    <location>
        <begin position="423"/>
        <end position="457"/>
    </location>
</feature>
<comment type="caution">
    <text evidence="2">The sequence shown here is derived from an EMBL/GenBank/DDBJ whole genome shotgun (WGS) entry which is preliminary data.</text>
</comment>
<evidence type="ECO:0000313" key="3">
    <source>
        <dbReference type="Proteomes" id="UP001519921"/>
    </source>
</evidence>
<accession>A0ABS7AMK5</accession>